<organism evidence="3 4">
    <name type="scientific">Camellia sinensis</name>
    <name type="common">Tea plant</name>
    <name type="synonym">Thea sinensis</name>
    <dbReference type="NCBI Taxonomy" id="4442"/>
    <lineage>
        <taxon>Eukaryota</taxon>
        <taxon>Viridiplantae</taxon>
        <taxon>Streptophyta</taxon>
        <taxon>Embryophyta</taxon>
        <taxon>Tracheophyta</taxon>
        <taxon>Spermatophyta</taxon>
        <taxon>Magnoliopsida</taxon>
        <taxon>eudicotyledons</taxon>
        <taxon>Gunneridae</taxon>
        <taxon>Pentapetalae</taxon>
        <taxon>asterids</taxon>
        <taxon>Ericales</taxon>
        <taxon>Theaceae</taxon>
        <taxon>Camellia</taxon>
    </lineage>
</organism>
<evidence type="ECO:0000256" key="2">
    <source>
        <dbReference type="SAM" id="Phobius"/>
    </source>
</evidence>
<evidence type="ECO:0000313" key="3">
    <source>
        <dbReference type="EMBL" id="KAF5942774.1"/>
    </source>
</evidence>
<evidence type="ECO:0000313" key="4">
    <source>
        <dbReference type="Proteomes" id="UP000593564"/>
    </source>
</evidence>
<dbReference type="EMBL" id="JACBKZ010000009">
    <property type="protein sequence ID" value="KAF5942774.1"/>
    <property type="molecule type" value="Genomic_DNA"/>
</dbReference>
<reference evidence="3 4" key="2">
    <citation type="submission" date="2020-07" db="EMBL/GenBank/DDBJ databases">
        <title>Genome assembly of wild tea tree DASZ reveals pedigree and selection history of tea varieties.</title>
        <authorList>
            <person name="Zhang W."/>
        </authorList>
    </citation>
    <scope>NUCLEOTIDE SEQUENCE [LARGE SCALE GENOMIC DNA]</scope>
    <source>
        <strain evidence="4">cv. G240</strain>
        <tissue evidence="3">Leaf</tissue>
    </source>
</reference>
<evidence type="ECO:0000256" key="1">
    <source>
        <dbReference type="SAM" id="MobiDB-lite"/>
    </source>
</evidence>
<keyword evidence="2" id="KW-0812">Transmembrane</keyword>
<feature type="compositionally biased region" description="Polar residues" evidence="1">
    <location>
        <begin position="12"/>
        <end position="31"/>
    </location>
</feature>
<keyword evidence="4" id="KW-1185">Reference proteome</keyword>
<keyword evidence="2" id="KW-0472">Membrane</keyword>
<feature type="region of interest" description="Disordered" evidence="1">
    <location>
        <begin position="1"/>
        <end position="44"/>
    </location>
</feature>
<feature type="transmembrane region" description="Helical" evidence="2">
    <location>
        <begin position="110"/>
        <end position="138"/>
    </location>
</feature>
<gene>
    <name evidence="3" type="ORF">HYC85_020416</name>
</gene>
<reference evidence="4" key="1">
    <citation type="journal article" date="2020" name="Nat. Commun.">
        <title>Genome assembly of wild tea tree DASZ reveals pedigree and selection history of tea varieties.</title>
        <authorList>
            <person name="Zhang W."/>
            <person name="Zhang Y."/>
            <person name="Qiu H."/>
            <person name="Guo Y."/>
            <person name="Wan H."/>
            <person name="Zhang X."/>
            <person name="Scossa F."/>
            <person name="Alseekh S."/>
            <person name="Zhang Q."/>
            <person name="Wang P."/>
            <person name="Xu L."/>
            <person name="Schmidt M.H."/>
            <person name="Jia X."/>
            <person name="Li D."/>
            <person name="Zhu A."/>
            <person name="Guo F."/>
            <person name="Chen W."/>
            <person name="Ni D."/>
            <person name="Usadel B."/>
            <person name="Fernie A.R."/>
            <person name="Wen W."/>
        </authorList>
    </citation>
    <scope>NUCLEOTIDE SEQUENCE [LARGE SCALE GENOMIC DNA]</scope>
    <source>
        <strain evidence="4">cv. G240</strain>
    </source>
</reference>
<sequence length="140" mass="15846">MVVQLQARLSAVEQQTPHTPQSEHASSNTLRNGDGGNFQPDFLSTKNKVRTKDGIPPQAKIIKRKCSNTLKSDDKGNFQLDCVSQDNRLRTKYNIPPQDPKQNKRKVCSFYMLMLLYFLILLVIFLVVPLLTLCVIGQTV</sequence>
<proteinExistence type="predicted"/>
<dbReference type="AlphaFoldDB" id="A0A7J7GTI8"/>
<dbReference type="Proteomes" id="UP000593564">
    <property type="component" value="Unassembled WGS sequence"/>
</dbReference>
<name>A0A7J7GTI8_CAMSI</name>
<keyword evidence="2" id="KW-1133">Transmembrane helix</keyword>
<accession>A0A7J7GTI8</accession>
<protein>
    <submittedName>
        <fullName evidence="3">Uncharacterized protein</fullName>
    </submittedName>
</protein>
<comment type="caution">
    <text evidence="3">The sequence shown here is derived from an EMBL/GenBank/DDBJ whole genome shotgun (WGS) entry which is preliminary data.</text>
</comment>